<evidence type="ECO:0000256" key="3">
    <source>
        <dbReference type="SAM" id="SignalP"/>
    </source>
</evidence>
<comment type="caution">
    <text evidence="5">The sequence shown here is derived from an EMBL/GenBank/DDBJ whole genome shotgun (WGS) entry which is preliminary data.</text>
</comment>
<keyword evidence="3" id="KW-0732">Signal</keyword>
<dbReference type="GeneID" id="97239825"/>
<dbReference type="AlphaFoldDB" id="A0A162KL20"/>
<organism evidence="5 6">
    <name type="scientific">Tistrella mobilis</name>
    <dbReference type="NCBI Taxonomy" id="171437"/>
    <lineage>
        <taxon>Bacteria</taxon>
        <taxon>Pseudomonadati</taxon>
        <taxon>Pseudomonadota</taxon>
        <taxon>Alphaproteobacteria</taxon>
        <taxon>Geminicoccales</taxon>
        <taxon>Geminicoccaceae</taxon>
        <taxon>Tistrella</taxon>
    </lineage>
</organism>
<sequence>MRGLMFVLALLLVLPAAARAETGCFARAARLAGVEADVLVALAWVESRWRPGAVNDGNRNGSEDVCLMQVNSVHYERLARIGIDRDRLLQDWCVCLLVGAEILAEMRAATGGDLRDALAAYNAGPGNLAAGRRHADEVLRVLTRLRRWRAGPTIGSAPAREKIRSEDSTQPHVGQPPRYASGGD</sequence>
<dbReference type="RefSeq" id="WP_062765960.1">
    <property type="nucleotide sequence ID" value="NZ_CP121044.1"/>
</dbReference>
<dbReference type="Proteomes" id="UP000075787">
    <property type="component" value="Unassembled WGS sequence"/>
</dbReference>
<dbReference type="Pfam" id="PF01464">
    <property type="entry name" value="SLT"/>
    <property type="match status" value="1"/>
</dbReference>
<proteinExistence type="inferred from homology"/>
<dbReference type="OrthoDB" id="9808681at2"/>
<feature type="signal peptide" evidence="3">
    <location>
        <begin position="1"/>
        <end position="20"/>
    </location>
</feature>
<feature type="domain" description="Transglycosylase SLT" evidence="4">
    <location>
        <begin position="24"/>
        <end position="131"/>
    </location>
</feature>
<evidence type="ECO:0000313" key="6">
    <source>
        <dbReference type="Proteomes" id="UP000075787"/>
    </source>
</evidence>
<name>A0A162KL20_9PROT</name>
<feature type="chain" id="PRO_5007836617" description="Transglycosylase SLT domain-containing protein" evidence="3">
    <location>
        <begin position="21"/>
        <end position="184"/>
    </location>
</feature>
<feature type="region of interest" description="Disordered" evidence="2">
    <location>
        <begin position="153"/>
        <end position="184"/>
    </location>
</feature>
<accession>A0A162KL20</accession>
<dbReference type="SUPFAM" id="SSF53955">
    <property type="entry name" value="Lysozyme-like"/>
    <property type="match status" value="1"/>
</dbReference>
<evidence type="ECO:0000313" key="5">
    <source>
        <dbReference type="EMBL" id="KYO51534.1"/>
    </source>
</evidence>
<evidence type="ECO:0000256" key="2">
    <source>
        <dbReference type="SAM" id="MobiDB-lite"/>
    </source>
</evidence>
<feature type="compositionally biased region" description="Basic and acidic residues" evidence="2">
    <location>
        <begin position="159"/>
        <end position="169"/>
    </location>
</feature>
<comment type="similarity">
    <text evidence="1">Belongs to the virb1 family.</text>
</comment>
<dbReference type="EMBL" id="LPZR01000171">
    <property type="protein sequence ID" value="KYO51534.1"/>
    <property type="molecule type" value="Genomic_DNA"/>
</dbReference>
<evidence type="ECO:0000259" key="4">
    <source>
        <dbReference type="Pfam" id="PF01464"/>
    </source>
</evidence>
<protein>
    <recommendedName>
        <fullName evidence="4">Transglycosylase SLT domain-containing protein</fullName>
    </recommendedName>
</protein>
<reference evidence="5 6" key="1">
    <citation type="submission" date="2015-12" db="EMBL/GenBank/DDBJ databases">
        <title>Genome sequence of Tistrella mobilis MCCC 1A02139.</title>
        <authorList>
            <person name="Lu L."/>
            <person name="Lai Q."/>
            <person name="Shao Z."/>
            <person name="Qian P."/>
        </authorList>
    </citation>
    <scope>NUCLEOTIDE SEQUENCE [LARGE SCALE GENOMIC DNA]</scope>
    <source>
        <strain evidence="5 6">MCCC 1A02139</strain>
    </source>
</reference>
<dbReference type="Gene3D" id="1.10.530.10">
    <property type="match status" value="1"/>
</dbReference>
<evidence type="ECO:0000256" key="1">
    <source>
        <dbReference type="ARBA" id="ARBA00009387"/>
    </source>
</evidence>
<dbReference type="CDD" id="cd13400">
    <property type="entry name" value="LT_IagB-like"/>
    <property type="match status" value="1"/>
</dbReference>
<dbReference type="InterPro" id="IPR008258">
    <property type="entry name" value="Transglycosylase_SLT_dom_1"/>
</dbReference>
<dbReference type="InterPro" id="IPR023346">
    <property type="entry name" value="Lysozyme-like_dom_sf"/>
</dbReference>
<gene>
    <name evidence="5" type="ORF">AUP44_08425</name>
</gene>